<organism evidence="1 2">
    <name type="scientific">Amblyomma americanum</name>
    <name type="common">Lone star tick</name>
    <dbReference type="NCBI Taxonomy" id="6943"/>
    <lineage>
        <taxon>Eukaryota</taxon>
        <taxon>Metazoa</taxon>
        <taxon>Ecdysozoa</taxon>
        <taxon>Arthropoda</taxon>
        <taxon>Chelicerata</taxon>
        <taxon>Arachnida</taxon>
        <taxon>Acari</taxon>
        <taxon>Parasitiformes</taxon>
        <taxon>Ixodida</taxon>
        <taxon>Ixodoidea</taxon>
        <taxon>Ixodidae</taxon>
        <taxon>Amblyomminae</taxon>
        <taxon>Amblyomma</taxon>
    </lineage>
</organism>
<dbReference type="AlphaFoldDB" id="A0AAQ4E1P3"/>
<dbReference type="Proteomes" id="UP001321473">
    <property type="component" value="Unassembled WGS sequence"/>
</dbReference>
<feature type="non-terminal residue" evidence="1">
    <location>
        <position position="120"/>
    </location>
</feature>
<evidence type="ECO:0000313" key="2">
    <source>
        <dbReference type="Proteomes" id="UP001321473"/>
    </source>
</evidence>
<accession>A0AAQ4E1P3</accession>
<comment type="caution">
    <text evidence="1">The sequence shown here is derived from an EMBL/GenBank/DDBJ whole genome shotgun (WGS) entry which is preliminary data.</text>
</comment>
<gene>
    <name evidence="1" type="ORF">V5799_014902</name>
</gene>
<dbReference type="EMBL" id="JARKHS020023665">
    <property type="protein sequence ID" value="KAK8768633.1"/>
    <property type="molecule type" value="Genomic_DNA"/>
</dbReference>
<evidence type="ECO:0000313" key="1">
    <source>
        <dbReference type="EMBL" id="KAK8768633.1"/>
    </source>
</evidence>
<proteinExistence type="predicted"/>
<name>A0AAQ4E1P3_AMBAM</name>
<protein>
    <submittedName>
        <fullName evidence="1">Uncharacterized protein</fullName>
    </submittedName>
</protein>
<keyword evidence="2" id="KW-1185">Reference proteome</keyword>
<reference evidence="1 2" key="1">
    <citation type="journal article" date="2023" name="Arcadia Sci">
        <title>De novo assembly of a long-read Amblyomma americanum tick genome.</title>
        <authorList>
            <person name="Chou S."/>
            <person name="Poskanzer K.E."/>
            <person name="Rollins M."/>
            <person name="Thuy-Boun P.S."/>
        </authorList>
    </citation>
    <scope>NUCLEOTIDE SEQUENCE [LARGE SCALE GENOMIC DNA]</scope>
    <source>
        <strain evidence="1">F_SG_1</strain>
        <tissue evidence="1">Salivary glands</tissue>
    </source>
</reference>
<sequence>MSNTEQETDYASLFMSINDKLEQLMTLKCTVENIEQSVQTMSDQYDTILQHITRQDKDIAELRKRVDAIESREPLLDSEQIMKDINDLEWQSRKLNLEFHGISESENEDLLSKVNAVTRK</sequence>